<accession>A0ACC1TGG8</accession>
<dbReference type="EMBL" id="MU796830">
    <property type="protein sequence ID" value="KAJ3803764.1"/>
    <property type="molecule type" value="Genomic_DNA"/>
</dbReference>
<feature type="non-terminal residue" evidence="1">
    <location>
        <position position="1"/>
    </location>
</feature>
<protein>
    <submittedName>
        <fullName evidence="1">Uncharacterized protein</fullName>
    </submittedName>
</protein>
<gene>
    <name evidence="1" type="ORF">F5876DRAFT_11281</name>
</gene>
<name>A0ACC1TGG8_9AGAR</name>
<organism evidence="1 2">
    <name type="scientific">Lentinula aff. lateritia</name>
    <dbReference type="NCBI Taxonomy" id="2804960"/>
    <lineage>
        <taxon>Eukaryota</taxon>
        <taxon>Fungi</taxon>
        <taxon>Dikarya</taxon>
        <taxon>Basidiomycota</taxon>
        <taxon>Agaricomycotina</taxon>
        <taxon>Agaricomycetes</taxon>
        <taxon>Agaricomycetidae</taxon>
        <taxon>Agaricales</taxon>
        <taxon>Marasmiineae</taxon>
        <taxon>Omphalotaceae</taxon>
        <taxon>Lentinula</taxon>
    </lineage>
</organism>
<evidence type="ECO:0000313" key="2">
    <source>
        <dbReference type="Proteomes" id="UP001163835"/>
    </source>
</evidence>
<sequence>ILSDIHVTDFLLALEIIHKGESPSSASGVTTESTPEQGIELEYNHTSHYIVAWLLEKKQQKHFHKWTGTNQHPCHNKSLGWECFDCIGHFVYQYSQSTVVIAD</sequence>
<keyword evidence="2" id="KW-1185">Reference proteome</keyword>
<reference evidence="1" key="1">
    <citation type="submission" date="2022-09" db="EMBL/GenBank/DDBJ databases">
        <title>A Global Phylogenomic Analysis of the Shiitake Genus Lentinula.</title>
        <authorList>
            <consortium name="DOE Joint Genome Institute"/>
            <person name="Sierra-Patev S."/>
            <person name="Min B."/>
            <person name="Naranjo-Ortiz M."/>
            <person name="Looney B."/>
            <person name="Konkel Z."/>
            <person name="Slot J.C."/>
            <person name="Sakamoto Y."/>
            <person name="Steenwyk J.L."/>
            <person name="Rokas A."/>
            <person name="Carro J."/>
            <person name="Camarero S."/>
            <person name="Ferreira P."/>
            <person name="Molpeceres G."/>
            <person name="Ruiz-Duenas F.J."/>
            <person name="Serrano A."/>
            <person name="Henrissat B."/>
            <person name="Drula E."/>
            <person name="Hughes K.W."/>
            <person name="Mata J.L."/>
            <person name="Ishikawa N.K."/>
            <person name="Vargas-Isla R."/>
            <person name="Ushijima S."/>
            <person name="Smith C.A."/>
            <person name="Ahrendt S."/>
            <person name="Andreopoulos W."/>
            <person name="He G."/>
            <person name="Labutti K."/>
            <person name="Lipzen A."/>
            <person name="Ng V."/>
            <person name="Riley R."/>
            <person name="Sandor L."/>
            <person name="Barry K."/>
            <person name="Martinez A.T."/>
            <person name="Xiao Y."/>
            <person name="Gibbons J.G."/>
            <person name="Terashima K."/>
            <person name="Grigoriev I.V."/>
            <person name="Hibbett D.S."/>
        </authorList>
    </citation>
    <scope>NUCLEOTIDE SEQUENCE</scope>
    <source>
        <strain evidence="1">TMI1499</strain>
    </source>
</reference>
<feature type="non-terminal residue" evidence="1">
    <location>
        <position position="103"/>
    </location>
</feature>
<proteinExistence type="predicted"/>
<comment type="caution">
    <text evidence="1">The sequence shown here is derived from an EMBL/GenBank/DDBJ whole genome shotgun (WGS) entry which is preliminary data.</text>
</comment>
<dbReference type="Proteomes" id="UP001163835">
    <property type="component" value="Unassembled WGS sequence"/>
</dbReference>
<evidence type="ECO:0000313" key="1">
    <source>
        <dbReference type="EMBL" id="KAJ3803764.1"/>
    </source>
</evidence>